<keyword evidence="2" id="KW-0238">DNA-binding</keyword>
<dbReference type="AlphaFoldDB" id="A0A2K9N7B5"/>
<accession>A0A2K9N7B5</accession>
<dbReference type="InterPro" id="IPR029016">
    <property type="entry name" value="GAF-like_dom_sf"/>
</dbReference>
<dbReference type="OrthoDB" id="6057486at2"/>
<dbReference type="PANTHER" id="PTHR30136">
    <property type="entry name" value="HELIX-TURN-HELIX TRANSCRIPTIONAL REGULATOR, ICLR FAMILY"/>
    <property type="match status" value="1"/>
</dbReference>
<dbReference type="PROSITE" id="PS51078">
    <property type="entry name" value="ICLR_ED"/>
    <property type="match status" value="1"/>
</dbReference>
<dbReference type="InterPro" id="IPR005471">
    <property type="entry name" value="Tscrpt_reg_IclR_N"/>
</dbReference>
<protein>
    <submittedName>
        <fullName evidence="6">IclR family transcriptional regulator</fullName>
    </submittedName>
</protein>
<evidence type="ECO:0000259" key="5">
    <source>
        <dbReference type="PROSITE" id="PS51078"/>
    </source>
</evidence>
<feature type="domain" description="HTH iclR-type" evidence="4">
    <location>
        <begin position="8"/>
        <end position="69"/>
    </location>
</feature>
<evidence type="ECO:0000256" key="1">
    <source>
        <dbReference type="ARBA" id="ARBA00023015"/>
    </source>
</evidence>
<dbReference type="EMBL" id="CP025611">
    <property type="protein sequence ID" value="AUN29043.1"/>
    <property type="molecule type" value="Genomic_DNA"/>
</dbReference>
<dbReference type="Pfam" id="PF01614">
    <property type="entry name" value="IclR_C"/>
    <property type="match status" value="1"/>
</dbReference>
<proteinExistence type="predicted"/>
<dbReference type="GO" id="GO:0045892">
    <property type="term" value="P:negative regulation of DNA-templated transcription"/>
    <property type="evidence" value="ECO:0007669"/>
    <property type="project" value="TreeGrafter"/>
</dbReference>
<dbReference type="InterPro" id="IPR036390">
    <property type="entry name" value="WH_DNA-bd_sf"/>
</dbReference>
<sequence>MRNGTPHLSSSLRALTMLDSVINGGGGRSITDLARQLDIPVSTAHRQIATLVAAGYLSPDPAGGYMAGSRLLLLNARIDEKQVIVAKAAPVLPALARQIGCIVQLGTLENDMVTYRLKAGRSADALFTKVGQQLEAYCSGMGKVLLANLPEDEREKYLSLGPFVPLTAATITDPDHLRSTLRQIAMTDVARDEGEIVPDLHCVAVPIKRPDGQVLAAISASYRVTDDSEAGRSDLIAPLTAAAMTISTQVYGNPPDTAG</sequence>
<dbReference type="Proteomes" id="UP000234752">
    <property type="component" value="Chromosome eg_1"/>
</dbReference>
<dbReference type="Pfam" id="PF09339">
    <property type="entry name" value="HTH_IclR"/>
    <property type="match status" value="1"/>
</dbReference>
<dbReference type="InterPro" id="IPR036388">
    <property type="entry name" value="WH-like_DNA-bd_sf"/>
</dbReference>
<dbReference type="PANTHER" id="PTHR30136:SF24">
    <property type="entry name" value="HTH-TYPE TRANSCRIPTIONAL REPRESSOR ALLR"/>
    <property type="match status" value="1"/>
</dbReference>
<keyword evidence="1" id="KW-0805">Transcription regulation</keyword>
<gene>
    <name evidence="6" type="ORF">C0V82_01345</name>
</gene>
<dbReference type="InterPro" id="IPR050707">
    <property type="entry name" value="HTH_MetabolicPath_Reg"/>
</dbReference>
<dbReference type="SMART" id="SM00346">
    <property type="entry name" value="HTH_ICLR"/>
    <property type="match status" value="1"/>
</dbReference>
<evidence type="ECO:0000313" key="7">
    <source>
        <dbReference type="Proteomes" id="UP000234752"/>
    </source>
</evidence>
<feature type="domain" description="IclR-ED" evidence="5">
    <location>
        <begin position="70"/>
        <end position="252"/>
    </location>
</feature>
<keyword evidence="7" id="KW-1185">Reference proteome</keyword>
<organism evidence="6 7">
    <name type="scientific">Niveispirillum cyanobacteriorum</name>
    <dbReference type="NCBI Taxonomy" id="1612173"/>
    <lineage>
        <taxon>Bacteria</taxon>
        <taxon>Pseudomonadati</taxon>
        <taxon>Pseudomonadota</taxon>
        <taxon>Alphaproteobacteria</taxon>
        <taxon>Rhodospirillales</taxon>
        <taxon>Azospirillaceae</taxon>
        <taxon>Niveispirillum</taxon>
    </lineage>
</organism>
<dbReference type="KEGG" id="ncb:C0V82_01345"/>
<dbReference type="PROSITE" id="PS51077">
    <property type="entry name" value="HTH_ICLR"/>
    <property type="match status" value="1"/>
</dbReference>
<dbReference type="InterPro" id="IPR014757">
    <property type="entry name" value="Tscrpt_reg_IclR_C"/>
</dbReference>
<evidence type="ECO:0000256" key="3">
    <source>
        <dbReference type="ARBA" id="ARBA00023163"/>
    </source>
</evidence>
<dbReference type="Gene3D" id="1.10.10.10">
    <property type="entry name" value="Winged helix-like DNA-binding domain superfamily/Winged helix DNA-binding domain"/>
    <property type="match status" value="1"/>
</dbReference>
<dbReference type="GO" id="GO:0003677">
    <property type="term" value="F:DNA binding"/>
    <property type="evidence" value="ECO:0007669"/>
    <property type="project" value="UniProtKB-KW"/>
</dbReference>
<name>A0A2K9N7B5_9PROT</name>
<dbReference type="SUPFAM" id="SSF46785">
    <property type="entry name" value="Winged helix' DNA-binding domain"/>
    <property type="match status" value="1"/>
</dbReference>
<reference evidence="6 7" key="1">
    <citation type="submission" date="2017-12" db="EMBL/GenBank/DDBJ databases">
        <title>Genomes of bacteria within cyanobacterial aggregates.</title>
        <authorList>
            <person name="Cai H."/>
        </authorList>
    </citation>
    <scope>NUCLEOTIDE SEQUENCE [LARGE SCALE GENOMIC DNA]</scope>
    <source>
        <strain evidence="6 7">TH16</strain>
    </source>
</reference>
<keyword evidence="3" id="KW-0804">Transcription</keyword>
<dbReference type="Gene3D" id="3.30.450.40">
    <property type="match status" value="1"/>
</dbReference>
<dbReference type="SUPFAM" id="SSF55781">
    <property type="entry name" value="GAF domain-like"/>
    <property type="match status" value="1"/>
</dbReference>
<evidence type="ECO:0000256" key="2">
    <source>
        <dbReference type="ARBA" id="ARBA00023125"/>
    </source>
</evidence>
<evidence type="ECO:0000259" key="4">
    <source>
        <dbReference type="PROSITE" id="PS51077"/>
    </source>
</evidence>
<evidence type="ECO:0000313" key="6">
    <source>
        <dbReference type="EMBL" id="AUN29043.1"/>
    </source>
</evidence>
<dbReference type="GO" id="GO:0003700">
    <property type="term" value="F:DNA-binding transcription factor activity"/>
    <property type="evidence" value="ECO:0007669"/>
    <property type="project" value="TreeGrafter"/>
</dbReference>